<protein>
    <submittedName>
        <fullName evidence="1">Uncharacterized protein</fullName>
    </submittedName>
</protein>
<dbReference type="Proteomes" id="UP000000653">
    <property type="component" value="Chromosome"/>
</dbReference>
<gene>
    <name evidence="1" type="ordered locus">PA14_38180</name>
</gene>
<name>A0A0H2Z980_PSEAB</name>
<accession>A0A0H2Z980</accession>
<dbReference type="BioCyc" id="PAER208963:G1G74-3210-MONOMER"/>
<organism evidence="1 2">
    <name type="scientific">Pseudomonas aeruginosa (strain UCBPP-PA14)</name>
    <dbReference type="NCBI Taxonomy" id="208963"/>
    <lineage>
        <taxon>Bacteria</taxon>
        <taxon>Pseudomonadati</taxon>
        <taxon>Pseudomonadota</taxon>
        <taxon>Gammaproteobacteria</taxon>
        <taxon>Pseudomonadales</taxon>
        <taxon>Pseudomonadaceae</taxon>
        <taxon>Pseudomonas</taxon>
    </lineage>
</organism>
<dbReference type="AlphaFoldDB" id="A0A0H2Z980"/>
<dbReference type="HOGENOM" id="CLU_561249_0_0_6"/>
<dbReference type="RefSeq" id="WP_003139692.1">
    <property type="nucleotide sequence ID" value="NC_008463.1"/>
</dbReference>
<dbReference type="EMBL" id="CP000438">
    <property type="protein sequence ID" value="ABJ11223.1"/>
    <property type="molecule type" value="Genomic_DNA"/>
</dbReference>
<sequence length="486" mass="53679">MKKSMLSCLCFVLLLHFLLVLKVAAEVFCESCLQVRVERPLVVRVGSHEPGLDTKFYVIKLSENLFRGYSSGGGDAYAITGPEAWSMGWPANKVLSKGAAGSYSECGVWINSPVKIGDVYVAAVHQEQKCDYINGGQTHKSMGVSFSYDGLSWVNPITVLTSPEAPKMGTQSGEGDCSLVRAPDEGYLYMYCFRPGRWDNIVARAPEASYMFPSSWRKLYKGNWSEPAIGGMADSLGTIGSSVGYWRAGRKVIALDLDPWFGGIKLSLSSDYKNFFTLKDPLVPFVKNDWDRNLIGKSTDLIAYVGVVNLLGGGNRVDNSGWGITYTYIPHGGTLKEKYLVFQGVNMKVVSEPQQASVGLALTRWEHRSGKYRVTTLPVVRQSEYTERNRIAYLLTRPVVGIETLEVEECVNRQDPDDYLVTDAGGCDGSGHDRIATIGWVYKCPQKNTVPIYRCYSPLGENHFLSSNAGCDDLGSLEWKLGYGLK</sequence>
<reference evidence="1 2" key="1">
    <citation type="journal article" date="2006" name="Genome Biol.">
        <title>Genomic analysis reveals that Pseudomonas aeruginosa virulence is combinatorial.</title>
        <authorList>
            <person name="Lee D.G."/>
            <person name="Urbach J.M."/>
            <person name="Wu G."/>
            <person name="Liberati N.T."/>
            <person name="Feinbaum R.L."/>
            <person name="Miyata S."/>
            <person name="Diggins L.T."/>
            <person name="He J."/>
            <person name="Saucier M."/>
            <person name="Deziel E."/>
            <person name="Friedman L."/>
            <person name="Li L."/>
            <person name="Grills G."/>
            <person name="Montgomery K."/>
            <person name="Kucherlapati R."/>
            <person name="Rahme L.G."/>
            <person name="Ausubel F.M."/>
        </authorList>
    </citation>
    <scope>NUCLEOTIDE SEQUENCE [LARGE SCALE GENOMIC DNA]</scope>
    <source>
        <strain evidence="1 2">UCBPP-PA14</strain>
    </source>
</reference>
<dbReference type="KEGG" id="pau:PA14_38180"/>
<evidence type="ECO:0000313" key="2">
    <source>
        <dbReference type="Proteomes" id="UP000000653"/>
    </source>
</evidence>
<proteinExistence type="predicted"/>
<evidence type="ECO:0000313" key="1">
    <source>
        <dbReference type="EMBL" id="ABJ11223.1"/>
    </source>
</evidence>